<dbReference type="InterPro" id="IPR057251">
    <property type="entry name" value="FP_C"/>
</dbReference>
<dbReference type="AlphaFoldDB" id="A0A1B6ICW9"/>
<reference evidence="2" key="1">
    <citation type="submission" date="2015-11" db="EMBL/GenBank/DDBJ databases">
        <title>De novo transcriptome assembly of four potential Pierce s Disease insect vectors from Arizona vineyards.</title>
        <authorList>
            <person name="Tassone E.E."/>
        </authorList>
    </citation>
    <scope>NUCLEOTIDE SEQUENCE</scope>
</reference>
<feature type="non-terminal residue" evidence="2">
    <location>
        <position position="1"/>
    </location>
</feature>
<sequence>DSRPPVIVVSFVSRAFKAVWLEARRRVKKLSARDLHPSFPDHQVYMNDHLTSHTRAIFNGARELIKAGKLSSVWTSDGRILAKKHEGGKPFRILHQQHLDELRAASYSAAAKSVPKPDNPLPV</sequence>
<protein>
    <recommendedName>
        <fullName evidence="1">FP protein C-terminal domain-containing protein</fullName>
    </recommendedName>
</protein>
<organism evidence="2">
    <name type="scientific">Homalodisca liturata</name>
    <dbReference type="NCBI Taxonomy" id="320908"/>
    <lineage>
        <taxon>Eukaryota</taxon>
        <taxon>Metazoa</taxon>
        <taxon>Ecdysozoa</taxon>
        <taxon>Arthropoda</taxon>
        <taxon>Hexapoda</taxon>
        <taxon>Insecta</taxon>
        <taxon>Pterygota</taxon>
        <taxon>Neoptera</taxon>
        <taxon>Paraneoptera</taxon>
        <taxon>Hemiptera</taxon>
        <taxon>Auchenorrhyncha</taxon>
        <taxon>Membracoidea</taxon>
        <taxon>Cicadellidae</taxon>
        <taxon>Cicadellinae</taxon>
        <taxon>Proconiini</taxon>
        <taxon>Homalodisca</taxon>
    </lineage>
</organism>
<evidence type="ECO:0000259" key="1">
    <source>
        <dbReference type="Pfam" id="PF25298"/>
    </source>
</evidence>
<gene>
    <name evidence="2" type="ORF">g.57228</name>
</gene>
<feature type="domain" description="FP protein C-terminal" evidence="1">
    <location>
        <begin position="51"/>
        <end position="102"/>
    </location>
</feature>
<accession>A0A1B6ICW9</accession>
<name>A0A1B6ICW9_9HEMI</name>
<evidence type="ECO:0000313" key="2">
    <source>
        <dbReference type="EMBL" id="JAS84750.1"/>
    </source>
</evidence>
<dbReference type="EMBL" id="GECU01022956">
    <property type="protein sequence ID" value="JAS84750.1"/>
    <property type="molecule type" value="Transcribed_RNA"/>
</dbReference>
<dbReference type="Pfam" id="PF25298">
    <property type="entry name" value="Baculo_FP_2nd"/>
    <property type="match status" value="1"/>
</dbReference>
<proteinExistence type="predicted"/>